<dbReference type="STRING" id="415425.SAMN05444363_2299"/>
<accession>A0A1M6FR59</accession>
<dbReference type="GO" id="GO:0032259">
    <property type="term" value="P:methylation"/>
    <property type="evidence" value="ECO:0007669"/>
    <property type="project" value="UniProtKB-KW"/>
</dbReference>
<keyword evidence="3" id="KW-1185">Reference proteome</keyword>
<evidence type="ECO:0000313" key="3">
    <source>
        <dbReference type="Proteomes" id="UP000184488"/>
    </source>
</evidence>
<dbReference type="Gene3D" id="3.40.50.150">
    <property type="entry name" value="Vaccinia Virus protein VP39"/>
    <property type="match status" value="1"/>
</dbReference>
<gene>
    <name evidence="2" type="ORF">SAMN05444363_2299</name>
</gene>
<dbReference type="GO" id="GO:0008171">
    <property type="term" value="F:O-methyltransferase activity"/>
    <property type="evidence" value="ECO:0007669"/>
    <property type="project" value="TreeGrafter"/>
</dbReference>
<dbReference type="RefSeq" id="WP_073311585.1">
    <property type="nucleotide sequence ID" value="NZ_FQZI01000004.1"/>
</dbReference>
<dbReference type="NCBIfam" id="TIGR01444">
    <property type="entry name" value="fkbM_fam"/>
    <property type="match status" value="1"/>
</dbReference>
<dbReference type="PANTHER" id="PTHR36973">
    <property type="entry name" value="SLL1456 PROTEIN-RELATED"/>
    <property type="match status" value="1"/>
</dbReference>
<dbReference type="Pfam" id="PF05050">
    <property type="entry name" value="Methyltransf_21"/>
    <property type="match status" value="1"/>
</dbReference>
<dbReference type="InterPro" id="IPR006342">
    <property type="entry name" value="FkbM_mtfrase"/>
</dbReference>
<keyword evidence="2" id="KW-0808">Transferase</keyword>
<dbReference type="AlphaFoldDB" id="A0A1M6FR59"/>
<proteinExistence type="predicted"/>
<organism evidence="2 3">
    <name type="scientific">Flavobacterium terrae</name>
    <dbReference type="NCBI Taxonomy" id="415425"/>
    <lineage>
        <taxon>Bacteria</taxon>
        <taxon>Pseudomonadati</taxon>
        <taxon>Bacteroidota</taxon>
        <taxon>Flavobacteriia</taxon>
        <taxon>Flavobacteriales</taxon>
        <taxon>Flavobacteriaceae</taxon>
        <taxon>Flavobacterium</taxon>
    </lineage>
</organism>
<dbReference type="PANTHER" id="PTHR36973:SF4">
    <property type="entry name" value="NODULATION PROTEIN"/>
    <property type="match status" value="1"/>
</dbReference>
<feature type="domain" description="Methyltransferase FkbM" evidence="1">
    <location>
        <begin position="64"/>
        <end position="206"/>
    </location>
</feature>
<dbReference type="SUPFAM" id="SSF53335">
    <property type="entry name" value="S-adenosyl-L-methionine-dependent methyltransferases"/>
    <property type="match status" value="1"/>
</dbReference>
<keyword evidence="2" id="KW-0489">Methyltransferase</keyword>
<dbReference type="InterPro" id="IPR029063">
    <property type="entry name" value="SAM-dependent_MTases_sf"/>
</dbReference>
<evidence type="ECO:0000259" key="1">
    <source>
        <dbReference type="Pfam" id="PF05050"/>
    </source>
</evidence>
<reference evidence="3" key="1">
    <citation type="submission" date="2016-11" db="EMBL/GenBank/DDBJ databases">
        <authorList>
            <person name="Varghese N."/>
            <person name="Submissions S."/>
        </authorList>
    </citation>
    <scope>NUCLEOTIDE SEQUENCE [LARGE SCALE GENOMIC DNA]</scope>
    <source>
        <strain evidence="3">DSM 18829</strain>
    </source>
</reference>
<dbReference type="OrthoDB" id="9812600at2"/>
<dbReference type="Proteomes" id="UP000184488">
    <property type="component" value="Unassembled WGS sequence"/>
</dbReference>
<sequence length="258" mass="29578">MRKIKKIILQIFATTFFQPFFEKLHYIALKGMNYGSANSPLDSGEKAVVKWLKKELPQNPVLFDVGANNGQYLEMLLNVLQDINPIIHSFEPDAKAFQKLSEKFGHLEHVILNNFALGDKENTSILYVSKDGGVDSSLIKSNNHDFLEYTIQVKTLDLYCLEHSISKIDFLKIDTEGYEMSVLKGGINMIEKKGIHKIQLEHGSIHSIMAGSSLFEYNKKLSDFDLFHVKQNGIYPIRYSPKNEIFYNSNYIFTLKSR</sequence>
<name>A0A1M6FR59_9FLAO</name>
<protein>
    <submittedName>
        <fullName evidence="2">Methyltransferase, FkbM family</fullName>
    </submittedName>
</protein>
<dbReference type="InterPro" id="IPR053188">
    <property type="entry name" value="FkbM_Methyltransferase"/>
</dbReference>
<dbReference type="EMBL" id="FQZI01000004">
    <property type="protein sequence ID" value="SHJ00154.1"/>
    <property type="molecule type" value="Genomic_DNA"/>
</dbReference>
<evidence type="ECO:0000313" key="2">
    <source>
        <dbReference type="EMBL" id="SHJ00154.1"/>
    </source>
</evidence>